<keyword evidence="3" id="KW-1185">Reference proteome</keyword>
<sequence length="71" mass="8320">MSFLKSVSNFLFGKDADIFDDKGRVLHKLPKKKWDDWHNRIIRGSEYNWREHTGSQAGAKDQTPESQKKSQ</sequence>
<reference evidence="2 3" key="1">
    <citation type="journal article" date="2013" name="ISME J.">
        <title>By their genes ye shall know them: genomic signatures of predatory bacteria.</title>
        <authorList>
            <person name="Pasternak Z."/>
            <person name="Pietrokovski S."/>
            <person name="Rotem O."/>
            <person name="Gophna U."/>
            <person name="Lurie-Weinberger M.N."/>
            <person name="Jurkevitch E."/>
        </authorList>
    </citation>
    <scope>NUCLEOTIDE SEQUENCE [LARGE SCALE GENOMIC DNA]</scope>
    <source>
        <strain evidence="2 3">JSS</strain>
    </source>
</reference>
<dbReference type="HOGENOM" id="CLU_2858662_0_0_7"/>
<feature type="compositionally biased region" description="Basic and acidic residues" evidence="1">
    <location>
        <begin position="62"/>
        <end position="71"/>
    </location>
</feature>
<accession>M4VC18</accession>
<evidence type="ECO:0000313" key="2">
    <source>
        <dbReference type="EMBL" id="AGH95566.1"/>
    </source>
</evidence>
<dbReference type="PATRIC" id="fig|1184267.3.peg.1368"/>
<evidence type="ECO:0000313" key="3">
    <source>
        <dbReference type="Proteomes" id="UP000012040"/>
    </source>
</evidence>
<dbReference type="AlphaFoldDB" id="M4VC18"/>
<dbReference type="RefSeq" id="WP_015470056.1">
    <property type="nucleotide sequence ID" value="NC_020813.1"/>
</dbReference>
<dbReference type="EMBL" id="CP003537">
    <property type="protein sequence ID" value="AGH95566.1"/>
    <property type="molecule type" value="Genomic_DNA"/>
</dbReference>
<feature type="region of interest" description="Disordered" evidence="1">
    <location>
        <begin position="48"/>
        <end position="71"/>
    </location>
</feature>
<dbReference type="Proteomes" id="UP000012040">
    <property type="component" value="Chromosome"/>
</dbReference>
<gene>
    <name evidence="2" type="ORF">A11Q_1350</name>
</gene>
<organism evidence="2 3">
    <name type="scientific">Pseudobdellovibrio exovorus JSS</name>
    <dbReference type="NCBI Taxonomy" id="1184267"/>
    <lineage>
        <taxon>Bacteria</taxon>
        <taxon>Pseudomonadati</taxon>
        <taxon>Bdellovibrionota</taxon>
        <taxon>Bdellovibrionia</taxon>
        <taxon>Bdellovibrionales</taxon>
        <taxon>Pseudobdellovibrionaceae</taxon>
        <taxon>Pseudobdellovibrio</taxon>
    </lineage>
</organism>
<dbReference type="eggNOG" id="ENOG5031997">
    <property type="taxonomic scope" value="Bacteria"/>
</dbReference>
<dbReference type="OrthoDB" id="5296118at2"/>
<evidence type="ECO:0000256" key="1">
    <source>
        <dbReference type="SAM" id="MobiDB-lite"/>
    </source>
</evidence>
<proteinExistence type="predicted"/>
<name>M4VC18_9BACT</name>
<dbReference type="KEGG" id="bex:A11Q_1350"/>
<protein>
    <submittedName>
        <fullName evidence="2">Uncharacterized protein</fullName>
    </submittedName>
</protein>